<sequence>MKRDLYEILCQWKSDKNRRPLLVRGARQVGKTFLVNEFGRREFDSLITLNFEKNPEYKEIFNSLEPRNILEKITLFTGKRVEPGKTLIFFDEVQDCASAIMALRYFYEEMRLLHIIAAGSLVEFTLESENFRMPVGRIQYVYLYPMSFGEFIEATGEKKLRDYIYDHKRLQVLPESLHVKLNEYIRKYFILGGMPAVVQEYCETGDIITCQRIQRAIIDTYQDDFGKYSRKLKHRYLNKIYNAVPKMVGRKFVYAHVDNTIKSRELKEALELLEMAGVVRKIKRTSGAGLPLEAGVKDAYFKVLFLDVGLLHSVNGIYADTVQAKDFTVLFNGAVAEQFVGQELLAYQNPYSKPSLYYWAREAKNSNAELDYIIQKEGSVIPIEVKSGSIGRMKSMRMFMEKYQVQQGIKISQAPYDSANKITSLPFYSLEGFIRK</sequence>
<gene>
    <name evidence="3" type="ORF">H8D96_21245</name>
</gene>
<protein>
    <submittedName>
        <fullName evidence="3">ATP-binding protein</fullName>
    </submittedName>
</protein>
<dbReference type="EMBL" id="JACNIG010000443">
    <property type="protein sequence ID" value="MBC8434442.1"/>
    <property type="molecule type" value="Genomic_DNA"/>
</dbReference>
<organism evidence="3 4">
    <name type="scientific">Candidatus Desulfatibia vada</name>
    <dbReference type="NCBI Taxonomy" id="2841696"/>
    <lineage>
        <taxon>Bacteria</taxon>
        <taxon>Pseudomonadati</taxon>
        <taxon>Thermodesulfobacteriota</taxon>
        <taxon>Desulfobacteria</taxon>
        <taxon>Desulfobacterales</taxon>
        <taxon>Desulfobacterales incertae sedis</taxon>
        <taxon>Candidatus Desulfatibia</taxon>
    </lineage>
</organism>
<evidence type="ECO:0000313" key="3">
    <source>
        <dbReference type="EMBL" id="MBC8434442.1"/>
    </source>
</evidence>
<evidence type="ECO:0000259" key="2">
    <source>
        <dbReference type="Pfam" id="PF13635"/>
    </source>
</evidence>
<dbReference type="AlphaFoldDB" id="A0A8J6P8B5"/>
<accession>A0A8J6P8B5</accession>
<dbReference type="PANTHER" id="PTHR33295">
    <property type="entry name" value="ATPASE"/>
    <property type="match status" value="1"/>
</dbReference>
<comment type="caution">
    <text evidence="3">The sequence shown here is derived from an EMBL/GenBank/DDBJ whole genome shotgun (WGS) entry which is preliminary data.</text>
</comment>
<dbReference type="Pfam" id="PF13173">
    <property type="entry name" value="AAA_14"/>
    <property type="match status" value="1"/>
</dbReference>
<keyword evidence="3" id="KW-0547">Nucleotide-binding</keyword>
<feature type="domain" description="AAA" evidence="1">
    <location>
        <begin position="18"/>
        <end position="151"/>
    </location>
</feature>
<evidence type="ECO:0000313" key="4">
    <source>
        <dbReference type="Proteomes" id="UP000605201"/>
    </source>
</evidence>
<dbReference type="GO" id="GO:0005524">
    <property type="term" value="F:ATP binding"/>
    <property type="evidence" value="ECO:0007669"/>
    <property type="project" value="UniProtKB-KW"/>
</dbReference>
<reference evidence="3 4" key="1">
    <citation type="submission" date="2020-08" db="EMBL/GenBank/DDBJ databases">
        <title>Bridging the membrane lipid divide: bacteria of the FCB group superphylum have the potential to synthesize archaeal ether lipids.</title>
        <authorList>
            <person name="Villanueva L."/>
            <person name="Von Meijenfeldt F.A.B."/>
            <person name="Westbye A.B."/>
            <person name="Yadav S."/>
            <person name="Hopmans E.C."/>
            <person name="Dutilh B.E."/>
            <person name="Sinninghe Damste J.S."/>
        </authorList>
    </citation>
    <scope>NUCLEOTIDE SEQUENCE [LARGE SCALE GENOMIC DNA]</scope>
    <source>
        <strain evidence="3">NIOZ-UU17</strain>
    </source>
</reference>
<name>A0A8J6P8B5_9BACT</name>
<dbReference type="Pfam" id="PF13635">
    <property type="entry name" value="DUF4143"/>
    <property type="match status" value="1"/>
</dbReference>
<dbReference type="Proteomes" id="UP000605201">
    <property type="component" value="Unassembled WGS sequence"/>
</dbReference>
<dbReference type="PANTHER" id="PTHR33295:SF7">
    <property type="entry name" value="ATPASE"/>
    <property type="match status" value="1"/>
</dbReference>
<feature type="domain" description="DUF4143" evidence="2">
    <location>
        <begin position="222"/>
        <end position="388"/>
    </location>
</feature>
<dbReference type="InterPro" id="IPR027417">
    <property type="entry name" value="P-loop_NTPase"/>
</dbReference>
<keyword evidence="3" id="KW-0067">ATP-binding</keyword>
<dbReference type="SUPFAM" id="SSF52540">
    <property type="entry name" value="P-loop containing nucleoside triphosphate hydrolases"/>
    <property type="match status" value="1"/>
</dbReference>
<proteinExistence type="predicted"/>
<dbReference type="InterPro" id="IPR041682">
    <property type="entry name" value="AAA_14"/>
</dbReference>
<dbReference type="InterPro" id="IPR025420">
    <property type="entry name" value="DUF4143"/>
</dbReference>
<evidence type="ECO:0000259" key="1">
    <source>
        <dbReference type="Pfam" id="PF13173"/>
    </source>
</evidence>